<dbReference type="EMBL" id="LR746279">
    <property type="protein sequence ID" value="CAA7409645.1"/>
    <property type="molecule type" value="Genomic_DNA"/>
</dbReference>
<keyword evidence="2" id="KW-0677">Repeat</keyword>
<protein>
    <submittedName>
        <fullName evidence="5">Uncharacterized protein</fullName>
    </submittedName>
</protein>
<gene>
    <name evidence="5" type="ORF">SI8410_16020323</name>
</gene>
<proteinExistence type="predicted"/>
<dbReference type="InterPro" id="IPR055414">
    <property type="entry name" value="LRR_R13L4/SHOC2-like"/>
</dbReference>
<name>A0A7I8LK54_SPIIN</name>
<reference evidence="5" key="1">
    <citation type="submission" date="2020-02" db="EMBL/GenBank/DDBJ databases">
        <authorList>
            <person name="Scholz U."/>
            <person name="Mascher M."/>
            <person name="Fiebig A."/>
        </authorList>
    </citation>
    <scope>NUCLEOTIDE SEQUENCE</scope>
</reference>
<dbReference type="SMART" id="SM00369">
    <property type="entry name" value="LRR_TYP"/>
    <property type="match status" value="4"/>
</dbReference>
<keyword evidence="1" id="KW-0433">Leucine-rich repeat</keyword>
<feature type="domain" description="Disease resistance protein At4g27190-like leucine-rich repeats" evidence="3">
    <location>
        <begin position="467"/>
        <end position="558"/>
    </location>
</feature>
<dbReference type="SUPFAM" id="SSF52058">
    <property type="entry name" value="L domain-like"/>
    <property type="match status" value="1"/>
</dbReference>
<evidence type="ECO:0000259" key="4">
    <source>
        <dbReference type="Pfam" id="PF23598"/>
    </source>
</evidence>
<accession>A0A7I8LK54</accession>
<organism evidence="5 6">
    <name type="scientific">Spirodela intermedia</name>
    <name type="common">Intermediate duckweed</name>
    <dbReference type="NCBI Taxonomy" id="51605"/>
    <lineage>
        <taxon>Eukaryota</taxon>
        <taxon>Viridiplantae</taxon>
        <taxon>Streptophyta</taxon>
        <taxon>Embryophyta</taxon>
        <taxon>Tracheophyta</taxon>
        <taxon>Spermatophyta</taxon>
        <taxon>Magnoliopsida</taxon>
        <taxon>Liliopsida</taxon>
        <taxon>Araceae</taxon>
        <taxon>Lemnoideae</taxon>
        <taxon>Spirodela</taxon>
    </lineage>
</organism>
<dbReference type="AlphaFoldDB" id="A0A7I8LK54"/>
<dbReference type="PANTHER" id="PTHR47186:SF3">
    <property type="entry name" value="OS09G0267800 PROTEIN"/>
    <property type="match status" value="1"/>
</dbReference>
<dbReference type="Proteomes" id="UP000663760">
    <property type="component" value="Chromosome 16"/>
</dbReference>
<sequence>MALWITSGEGHENGNVFLVNSGERLRHVPAPERWTEARRISLVHNRIGVLPEEPAQVHNLQTLLLNGKYRLRDIDRGFFQLMLRLLVLDLSNTGIRLLPPEIGYACSRNLTRLTQLRLEYTNLLKSIPREAVSSLERLQSLNIFNSNYEFRAGWEGGGSDGVIDREGRQLCLKDLEDGMWNLTELGISITWMTHEDMQAVLNSQRLSASIRLLCLLKVGIRSLDLSAFLEIMKGLRRLGIWSSTDLEEPVFNTNQLSELEELTLGELPRATISWKDGYTTAAIFKNLRGLSITECRHLEEIPGGFFQFMPSLRVLDLSFTKIRVLPREIGSLVELRYLNLSRTALKSLPMEVRNLTKLRKLRLEKTWSLKSIPREAVSSLERLQSLNIYGSNYEFRAGWEGGGSDGVIDHEGRQLCLKDLEDGMWNLTELGISITWMTHEDLEAVLNSQRLSASIRFLCVLEDITWIRQLSCIEELILHGCSRIEEVIVVEEVTVDNVDYQNDSFFPKLMLIWLKDLPNLRSICRHPLLFPALESIGVGDCPELKKLPFGLSTAKNIQRIFCKQEWWNGLEWEHEDVRSKFTPYFQPM</sequence>
<dbReference type="Gene3D" id="3.80.10.10">
    <property type="entry name" value="Ribonuclease Inhibitor"/>
    <property type="match status" value="2"/>
</dbReference>
<evidence type="ECO:0000259" key="3">
    <source>
        <dbReference type="Pfam" id="PF23247"/>
    </source>
</evidence>
<dbReference type="PANTHER" id="PTHR47186">
    <property type="entry name" value="LEUCINE-RICH REPEAT-CONTAINING PROTEIN 57"/>
    <property type="match status" value="1"/>
</dbReference>
<feature type="domain" description="Disease resistance R13L4/SHOC-2-like LRR" evidence="4">
    <location>
        <begin position="282"/>
        <end position="389"/>
    </location>
</feature>
<evidence type="ECO:0000313" key="5">
    <source>
        <dbReference type="EMBL" id="CAA7409645.1"/>
    </source>
</evidence>
<evidence type="ECO:0000256" key="1">
    <source>
        <dbReference type="ARBA" id="ARBA00022614"/>
    </source>
</evidence>
<keyword evidence="6" id="KW-1185">Reference proteome</keyword>
<dbReference type="InterPro" id="IPR003591">
    <property type="entry name" value="Leu-rich_rpt_typical-subtyp"/>
</dbReference>
<evidence type="ECO:0000313" key="6">
    <source>
        <dbReference type="Proteomes" id="UP000663760"/>
    </source>
</evidence>
<dbReference type="OrthoDB" id="2021138at2759"/>
<dbReference type="SUPFAM" id="SSF52047">
    <property type="entry name" value="RNI-like"/>
    <property type="match status" value="1"/>
</dbReference>
<evidence type="ECO:0000256" key="2">
    <source>
        <dbReference type="ARBA" id="ARBA00022737"/>
    </source>
</evidence>
<dbReference type="InterPro" id="IPR057135">
    <property type="entry name" value="At4g27190-like_LRR"/>
</dbReference>
<dbReference type="InterPro" id="IPR032675">
    <property type="entry name" value="LRR_dom_sf"/>
</dbReference>
<dbReference type="Pfam" id="PF23598">
    <property type="entry name" value="LRR_14"/>
    <property type="match status" value="1"/>
</dbReference>
<dbReference type="Pfam" id="PF23247">
    <property type="entry name" value="LRR_RPS2"/>
    <property type="match status" value="1"/>
</dbReference>